<dbReference type="Pfam" id="PF00561">
    <property type="entry name" value="Abhydrolase_1"/>
    <property type="match status" value="1"/>
</dbReference>
<gene>
    <name evidence="4" type="ordered locus">BN6_47050</name>
</gene>
<dbReference type="PANTHER" id="PTHR43798">
    <property type="entry name" value="MONOACYLGLYCEROL LIPASE"/>
    <property type="match status" value="1"/>
</dbReference>
<organism evidence="4 5">
    <name type="scientific">Saccharothrix espanaensis (strain ATCC 51144 / DSM 44229 / JCM 9112 / NBRC 15066 / NRRL 15764)</name>
    <dbReference type="NCBI Taxonomy" id="1179773"/>
    <lineage>
        <taxon>Bacteria</taxon>
        <taxon>Bacillati</taxon>
        <taxon>Actinomycetota</taxon>
        <taxon>Actinomycetes</taxon>
        <taxon>Pseudonocardiales</taxon>
        <taxon>Pseudonocardiaceae</taxon>
        <taxon>Saccharothrix</taxon>
    </lineage>
</organism>
<dbReference type="PRINTS" id="PR00111">
    <property type="entry name" value="ABHYDROLASE"/>
</dbReference>
<dbReference type="eggNOG" id="COG2267">
    <property type="taxonomic scope" value="Bacteria"/>
</dbReference>
<keyword evidence="1" id="KW-0378">Hydrolase</keyword>
<dbReference type="PANTHER" id="PTHR43798:SF31">
    <property type="entry name" value="AB HYDROLASE SUPERFAMILY PROTEIN YCLE"/>
    <property type="match status" value="1"/>
</dbReference>
<evidence type="ECO:0000256" key="2">
    <source>
        <dbReference type="SAM" id="MobiDB-lite"/>
    </source>
</evidence>
<evidence type="ECO:0000313" key="5">
    <source>
        <dbReference type="Proteomes" id="UP000006281"/>
    </source>
</evidence>
<dbReference type="InterPro" id="IPR000073">
    <property type="entry name" value="AB_hydrolase_1"/>
</dbReference>
<protein>
    <submittedName>
        <fullName evidence="4">Twin-arginine translocation pathway signal</fullName>
    </submittedName>
</protein>
<accession>K0K544</accession>
<dbReference type="GO" id="GO:0016787">
    <property type="term" value="F:hydrolase activity"/>
    <property type="evidence" value="ECO:0007669"/>
    <property type="project" value="UniProtKB-KW"/>
</dbReference>
<evidence type="ECO:0000313" key="4">
    <source>
        <dbReference type="EMBL" id="CCH31984.1"/>
    </source>
</evidence>
<feature type="domain" description="AB hydrolase-1" evidence="3">
    <location>
        <begin position="126"/>
        <end position="237"/>
    </location>
</feature>
<dbReference type="InterPro" id="IPR050266">
    <property type="entry name" value="AB_hydrolase_sf"/>
</dbReference>
<dbReference type="InterPro" id="IPR029058">
    <property type="entry name" value="AB_hydrolase_fold"/>
</dbReference>
<feature type="compositionally biased region" description="Polar residues" evidence="2">
    <location>
        <begin position="48"/>
        <end position="58"/>
    </location>
</feature>
<dbReference type="Gene3D" id="3.40.50.1820">
    <property type="entry name" value="alpha/beta hydrolase"/>
    <property type="match status" value="1"/>
</dbReference>
<dbReference type="AlphaFoldDB" id="K0K544"/>
<dbReference type="KEGG" id="sesp:BN6_47050"/>
<dbReference type="PATRIC" id="fig|1179773.3.peg.4714"/>
<name>K0K544_SACES</name>
<dbReference type="EMBL" id="HE804045">
    <property type="protein sequence ID" value="CCH31984.1"/>
    <property type="molecule type" value="Genomic_DNA"/>
</dbReference>
<dbReference type="Proteomes" id="UP000006281">
    <property type="component" value="Chromosome"/>
</dbReference>
<evidence type="ECO:0000259" key="3">
    <source>
        <dbReference type="Pfam" id="PF00561"/>
    </source>
</evidence>
<dbReference type="GO" id="GO:0016020">
    <property type="term" value="C:membrane"/>
    <property type="evidence" value="ECO:0007669"/>
    <property type="project" value="TreeGrafter"/>
</dbReference>
<dbReference type="STRING" id="1179773.BN6_47050"/>
<dbReference type="HOGENOM" id="CLU_020336_50_2_11"/>
<proteinExistence type="predicted"/>
<feature type="region of interest" description="Disordered" evidence="2">
    <location>
        <begin position="1"/>
        <end position="65"/>
    </location>
</feature>
<evidence type="ECO:0000256" key="1">
    <source>
        <dbReference type="ARBA" id="ARBA00022801"/>
    </source>
</evidence>
<dbReference type="SUPFAM" id="SSF53474">
    <property type="entry name" value="alpha/beta-Hydrolases"/>
    <property type="match status" value="1"/>
</dbReference>
<reference evidence="4 5" key="1">
    <citation type="journal article" date="2012" name="BMC Genomics">
        <title>Complete genome sequence of Saccharothrix espanaensis DSM 44229T and comparison to the other completely sequenced Pseudonocardiaceae.</title>
        <authorList>
            <person name="Strobel T."/>
            <person name="Al-Dilaimi A."/>
            <person name="Blom J."/>
            <person name="Gessner A."/>
            <person name="Kalinowski J."/>
            <person name="Luzhetska M."/>
            <person name="Puhler A."/>
            <person name="Szczepanowski R."/>
            <person name="Bechthold A."/>
            <person name="Ruckert C."/>
        </authorList>
    </citation>
    <scope>NUCLEOTIDE SEQUENCE [LARGE SCALE GENOMIC DNA]</scope>
    <source>
        <strain evidence="5">ATCC 51144 / DSM 44229 / JCM 9112 / NBRC 15066 / NRRL 15764</strain>
    </source>
</reference>
<feature type="compositionally biased region" description="Basic residues" evidence="2">
    <location>
        <begin position="26"/>
        <end position="36"/>
    </location>
</feature>
<sequence length="369" mass="40055">MAHKAERPTRRGCGRGGAGPLLHREVPRHHGARRRAGSAACPSRRGRTGQTTQESDMTSPADRGRVARRTVLASTLACTAVDAAASGDVCAPIRPVPVPDQVPAREGFVDVVGGRLWFWDTGGDGPAVVLVHPGSGSALSWPHQQPVFARAGYRVIAYSRRGHYRSSPPEPGNPGVGADDLHAVVRHLGLRRFHLLGAALGGFYATDYALLRPHRLLSLVIVSSFMGISDPEYLRVTGLLRPPGFGDLPHEFRELGPSYRAADEEGARRWREISERSLGGRAVEFQDLSEPITWARLATLSVRALIVTGDADLYLPPPILAMITAHLPDADALVYGQVGHSANWERPVEFNRDVLRFWSGGRFHGGPCR</sequence>
<dbReference type="BioCyc" id="SESP1179773:BN6_RS22770-MONOMER"/>
<keyword evidence="5" id="KW-1185">Reference proteome</keyword>